<name>A0A3T1CZN3_9BACL</name>
<feature type="transmembrane region" description="Helical" evidence="1">
    <location>
        <begin position="120"/>
        <end position="142"/>
    </location>
</feature>
<accession>A0A3T1CZN3</accession>
<keyword evidence="1" id="KW-1133">Transmembrane helix</keyword>
<feature type="transmembrane region" description="Helical" evidence="1">
    <location>
        <begin position="84"/>
        <end position="104"/>
    </location>
</feature>
<gene>
    <name evidence="2" type="ORF">KCTCHS21_07260</name>
</gene>
<sequence length="145" mass="16616">MSQASRIWADLIIWAGYMQLGVVVGSLAIPYLLQWRQELSSIRPLIRQVFWTYAAYILCTNLFMAILSIFLAPKLVDGSELSNAICIFITLYWGARIGIQFFYFDKKGLPSSGIYRYGEWLLILCFAFFTIVYGRVALISIWGMS</sequence>
<keyword evidence="1" id="KW-0472">Membrane</keyword>
<protein>
    <submittedName>
        <fullName evidence="2">Uncharacterized protein</fullName>
    </submittedName>
</protein>
<keyword evidence="1" id="KW-0812">Transmembrane</keyword>
<proteinExistence type="predicted"/>
<reference evidence="2 3" key="1">
    <citation type="submission" date="2019-01" db="EMBL/GenBank/DDBJ databases">
        <title>Complete genome sequence of Cohnella hallensis HS21 isolated from Korean fir (Abies koreana) rhizospheric soil.</title>
        <authorList>
            <person name="Jiang L."/>
            <person name="Kang S.W."/>
            <person name="Kim S."/>
            <person name="Jung J."/>
            <person name="Kim C.Y."/>
            <person name="Kim D.H."/>
            <person name="Kim S.W."/>
            <person name="Lee J."/>
        </authorList>
    </citation>
    <scope>NUCLEOTIDE SEQUENCE [LARGE SCALE GENOMIC DNA]</scope>
    <source>
        <strain evidence="2 3">HS21</strain>
    </source>
</reference>
<feature type="transmembrane region" description="Helical" evidence="1">
    <location>
        <begin position="12"/>
        <end position="33"/>
    </location>
</feature>
<organism evidence="2 3">
    <name type="scientific">Cohnella abietis</name>
    <dbReference type="NCBI Taxonomy" id="2507935"/>
    <lineage>
        <taxon>Bacteria</taxon>
        <taxon>Bacillati</taxon>
        <taxon>Bacillota</taxon>
        <taxon>Bacilli</taxon>
        <taxon>Bacillales</taxon>
        <taxon>Paenibacillaceae</taxon>
        <taxon>Cohnella</taxon>
    </lineage>
</organism>
<feature type="transmembrane region" description="Helical" evidence="1">
    <location>
        <begin position="53"/>
        <end position="72"/>
    </location>
</feature>
<dbReference type="AlphaFoldDB" id="A0A3T1CZN3"/>
<evidence type="ECO:0000313" key="3">
    <source>
        <dbReference type="Proteomes" id="UP000289856"/>
    </source>
</evidence>
<dbReference type="Proteomes" id="UP000289856">
    <property type="component" value="Chromosome"/>
</dbReference>
<dbReference type="KEGG" id="cohn:KCTCHS21_07260"/>
<dbReference type="RefSeq" id="WP_130605172.1">
    <property type="nucleotide sequence ID" value="NZ_AP019400.1"/>
</dbReference>
<dbReference type="OrthoDB" id="2678466at2"/>
<dbReference type="EMBL" id="AP019400">
    <property type="protein sequence ID" value="BBI31327.1"/>
    <property type="molecule type" value="Genomic_DNA"/>
</dbReference>
<evidence type="ECO:0000313" key="2">
    <source>
        <dbReference type="EMBL" id="BBI31327.1"/>
    </source>
</evidence>
<keyword evidence="3" id="KW-1185">Reference proteome</keyword>
<evidence type="ECO:0000256" key="1">
    <source>
        <dbReference type="SAM" id="Phobius"/>
    </source>
</evidence>